<dbReference type="SUPFAM" id="SSF56784">
    <property type="entry name" value="HAD-like"/>
    <property type="match status" value="1"/>
</dbReference>
<keyword evidence="12" id="KW-0732">Signal</keyword>
<dbReference type="InterPro" id="IPR005775">
    <property type="entry name" value="P-type_ATPase_IIC"/>
</dbReference>
<evidence type="ECO:0000256" key="1">
    <source>
        <dbReference type="ARBA" id="ARBA00004651"/>
    </source>
</evidence>
<dbReference type="PROSITE" id="PS00154">
    <property type="entry name" value="ATPASE_E1_E2"/>
    <property type="match status" value="1"/>
</dbReference>
<feature type="domain" description="Cation-transporting P-type ATPase C-terminal" evidence="14">
    <location>
        <begin position="985"/>
        <end position="1087"/>
    </location>
</feature>
<dbReference type="NCBIfam" id="TIGR01494">
    <property type="entry name" value="ATPase_P-type"/>
    <property type="match status" value="2"/>
</dbReference>
<feature type="transmembrane region" description="Helical" evidence="11">
    <location>
        <begin position="1032"/>
        <end position="1050"/>
    </location>
</feature>
<dbReference type="AlphaFoldDB" id="A0A8S1IQ04"/>
<feature type="domain" description="P-type ATPase A" evidence="13">
    <location>
        <begin position="66"/>
        <end position="186"/>
    </location>
</feature>
<comment type="caution">
    <text evidence="15">The sequence shown here is derived from an EMBL/GenBank/DDBJ whole genome shotgun (WGS) entry which is preliminary data.</text>
</comment>
<dbReference type="GO" id="GO:0036376">
    <property type="term" value="P:sodium ion export across plasma membrane"/>
    <property type="evidence" value="ECO:0007669"/>
    <property type="project" value="TreeGrafter"/>
</dbReference>
<dbReference type="OrthoDB" id="158672at2759"/>
<dbReference type="Pfam" id="PF13246">
    <property type="entry name" value="Cation_ATPase"/>
    <property type="match status" value="1"/>
</dbReference>
<comment type="subcellular location">
    <subcellularLocation>
        <location evidence="1">Cell membrane</location>
        <topology evidence="1">Multi-pass membrane protein</topology>
    </subcellularLocation>
</comment>
<keyword evidence="9 11" id="KW-0472">Membrane</keyword>
<feature type="transmembrane region" description="Helical" evidence="11">
    <location>
        <begin position="1062"/>
        <end position="1080"/>
    </location>
</feature>
<evidence type="ECO:0000256" key="5">
    <source>
        <dbReference type="ARBA" id="ARBA00022840"/>
    </source>
</evidence>
<feature type="region of interest" description="Disordered" evidence="10">
    <location>
        <begin position="117"/>
        <end position="148"/>
    </location>
</feature>
<dbReference type="SUPFAM" id="SSF81665">
    <property type="entry name" value="Calcium ATPase, transmembrane domain M"/>
    <property type="match status" value="1"/>
</dbReference>
<evidence type="ECO:0000256" key="6">
    <source>
        <dbReference type="ARBA" id="ARBA00022967"/>
    </source>
</evidence>
<dbReference type="GO" id="GO:1990573">
    <property type="term" value="P:potassium ion import across plasma membrane"/>
    <property type="evidence" value="ECO:0007669"/>
    <property type="project" value="TreeGrafter"/>
</dbReference>
<dbReference type="PANTHER" id="PTHR43294">
    <property type="entry name" value="SODIUM/POTASSIUM-TRANSPORTING ATPASE SUBUNIT ALPHA"/>
    <property type="match status" value="1"/>
</dbReference>
<dbReference type="GO" id="GO:0016887">
    <property type="term" value="F:ATP hydrolysis activity"/>
    <property type="evidence" value="ECO:0007669"/>
    <property type="project" value="InterPro"/>
</dbReference>
<evidence type="ECO:0000313" key="16">
    <source>
        <dbReference type="Proteomes" id="UP000708148"/>
    </source>
</evidence>
<keyword evidence="8" id="KW-0813">Transport</keyword>
<evidence type="ECO:0000256" key="7">
    <source>
        <dbReference type="ARBA" id="ARBA00022989"/>
    </source>
</evidence>
<evidence type="ECO:0000256" key="3">
    <source>
        <dbReference type="ARBA" id="ARBA00022692"/>
    </source>
</evidence>
<dbReference type="FunFam" id="3.40.50.1000:FF:000083">
    <property type="entry name" value="Sodium/potassium-transporting ATPase subunit alpha"/>
    <property type="match status" value="1"/>
</dbReference>
<dbReference type="InterPro" id="IPR018303">
    <property type="entry name" value="ATPase_P-typ_P_site"/>
</dbReference>
<evidence type="ECO:0000256" key="8">
    <source>
        <dbReference type="ARBA" id="ARBA00023065"/>
    </source>
</evidence>
<proteinExistence type="predicted"/>
<dbReference type="Pfam" id="PF00689">
    <property type="entry name" value="Cation_ATPase_C"/>
    <property type="match status" value="2"/>
</dbReference>
<evidence type="ECO:0000256" key="12">
    <source>
        <dbReference type="SAM" id="SignalP"/>
    </source>
</evidence>
<dbReference type="InterPro" id="IPR059000">
    <property type="entry name" value="ATPase_P-type_domA"/>
</dbReference>
<evidence type="ECO:0000259" key="14">
    <source>
        <dbReference type="Pfam" id="PF00689"/>
    </source>
</evidence>
<dbReference type="GO" id="GO:0006883">
    <property type="term" value="P:intracellular sodium ion homeostasis"/>
    <property type="evidence" value="ECO:0007669"/>
    <property type="project" value="TreeGrafter"/>
</dbReference>
<dbReference type="InterPro" id="IPR006068">
    <property type="entry name" value="ATPase_P-typ_cation-transptr_C"/>
</dbReference>
<gene>
    <name evidence="15" type="ORF">OSTQU699_LOCUS2585</name>
</gene>
<dbReference type="Gene3D" id="2.70.150.10">
    <property type="entry name" value="Calcium-transporting ATPase, cytoplasmic transduction domain A"/>
    <property type="match status" value="1"/>
</dbReference>
<feature type="transmembrane region" description="Helical" evidence="11">
    <location>
        <begin position="33"/>
        <end position="51"/>
    </location>
</feature>
<dbReference type="InterPro" id="IPR008250">
    <property type="entry name" value="ATPase_P-typ_transduc_dom_A_sf"/>
</dbReference>
<dbReference type="PRINTS" id="PR00119">
    <property type="entry name" value="CATATPASE"/>
</dbReference>
<evidence type="ECO:0000256" key="2">
    <source>
        <dbReference type="ARBA" id="ARBA00022475"/>
    </source>
</evidence>
<feature type="transmembrane region" description="Helical" evidence="11">
    <location>
        <begin position="781"/>
        <end position="801"/>
    </location>
</feature>
<evidence type="ECO:0008006" key="17">
    <source>
        <dbReference type="Google" id="ProtNLM"/>
    </source>
</evidence>
<dbReference type="SUPFAM" id="SSF81660">
    <property type="entry name" value="Metal cation-transporting ATPase, ATP-binding domain N"/>
    <property type="match status" value="1"/>
</dbReference>
<dbReference type="SFLD" id="SFLDG00002">
    <property type="entry name" value="C1.7:_P-type_atpase_like"/>
    <property type="match status" value="1"/>
</dbReference>
<dbReference type="InterPro" id="IPR023214">
    <property type="entry name" value="HAD_sf"/>
</dbReference>
<feature type="transmembrane region" description="Helical" evidence="11">
    <location>
        <begin position="207"/>
        <end position="228"/>
    </location>
</feature>
<keyword evidence="8" id="KW-0406">Ion transport</keyword>
<dbReference type="InterPro" id="IPR044492">
    <property type="entry name" value="P_typ_ATPase_HD_dom"/>
</dbReference>
<dbReference type="Gene3D" id="1.20.1110.10">
    <property type="entry name" value="Calcium-transporting ATPase, transmembrane domain"/>
    <property type="match status" value="2"/>
</dbReference>
<dbReference type="SFLD" id="SFLDS00003">
    <property type="entry name" value="Haloacid_Dehalogenase"/>
    <property type="match status" value="1"/>
</dbReference>
<feature type="domain" description="Cation-transporting P-type ATPase C-terminal" evidence="14">
    <location>
        <begin position="728"/>
        <end position="809"/>
    </location>
</feature>
<dbReference type="SUPFAM" id="SSF81653">
    <property type="entry name" value="Calcium ATPase, transduction domain A"/>
    <property type="match status" value="1"/>
</dbReference>
<dbReference type="InterPro" id="IPR036412">
    <property type="entry name" value="HAD-like_sf"/>
</dbReference>
<keyword evidence="3 11" id="KW-0812">Transmembrane</keyword>
<dbReference type="Gene3D" id="3.40.50.1000">
    <property type="entry name" value="HAD superfamily/HAD-like"/>
    <property type="match status" value="1"/>
</dbReference>
<dbReference type="GO" id="GO:0030007">
    <property type="term" value="P:intracellular potassium ion homeostasis"/>
    <property type="evidence" value="ECO:0007669"/>
    <property type="project" value="TreeGrafter"/>
</dbReference>
<dbReference type="PANTHER" id="PTHR43294:SF21">
    <property type="entry name" value="CATION TRANSPORTING ATPASE"/>
    <property type="match status" value="1"/>
</dbReference>
<accession>A0A8S1IQ04</accession>
<reference evidence="15" key="1">
    <citation type="submission" date="2020-12" db="EMBL/GenBank/DDBJ databases">
        <authorList>
            <person name="Iha C."/>
        </authorList>
    </citation>
    <scope>NUCLEOTIDE SEQUENCE</scope>
</reference>
<evidence type="ECO:0000256" key="9">
    <source>
        <dbReference type="ARBA" id="ARBA00023136"/>
    </source>
</evidence>
<dbReference type="EMBL" id="CAJHUC010000629">
    <property type="protein sequence ID" value="CAD7697224.1"/>
    <property type="molecule type" value="Genomic_DNA"/>
</dbReference>
<dbReference type="GO" id="GO:0005886">
    <property type="term" value="C:plasma membrane"/>
    <property type="evidence" value="ECO:0007669"/>
    <property type="project" value="UniProtKB-SubCell"/>
</dbReference>
<evidence type="ECO:0000256" key="11">
    <source>
        <dbReference type="SAM" id="Phobius"/>
    </source>
</evidence>
<dbReference type="Pfam" id="PF00122">
    <property type="entry name" value="E1-E2_ATPase"/>
    <property type="match status" value="1"/>
</dbReference>
<feature type="chain" id="PRO_5035912468" description="Sodium/potassium-transporting ATPase subunit alpha" evidence="12">
    <location>
        <begin position="19"/>
        <end position="1102"/>
    </location>
</feature>
<feature type="transmembrane region" description="Helical" evidence="11">
    <location>
        <begin position="705"/>
        <end position="727"/>
    </location>
</feature>
<dbReference type="GO" id="GO:0005391">
    <property type="term" value="F:P-type sodium:potassium-exchanging transporter activity"/>
    <property type="evidence" value="ECO:0007669"/>
    <property type="project" value="TreeGrafter"/>
</dbReference>
<dbReference type="InterPro" id="IPR023298">
    <property type="entry name" value="ATPase_P-typ_TM_dom_sf"/>
</dbReference>
<dbReference type="InterPro" id="IPR023299">
    <property type="entry name" value="ATPase_P-typ_cyto_dom_N"/>
</dbReference>
<dbReference type="Proteomes" id="UP000708148">
    <property type="component" value="Unassembled WGS sequence"/>
</dbReference>
<evidence type="ECO:0000259" key="13">
    <source>
        <dbReference type="Pfam" id="PF00122"/>
    </source>
</evidence>
<protein>
    <recommendedName>
        <fullName evidence="17">Sodium/potassium-transporting ATPase subunit alpha</fullName>
    </recommendedName>
</protein>
<dbReference type="GO" id="GO:0005524">
    <property type="term" value="F:ATP binding"/>
    <property type="evidence" value="ECO:0007669"/>
    <property type="project" value="UniProtKB-KW"/>
</dbReference>
<dbReference type="GO" id="GO:1902600">
    <property type="term" value="P:proton transmembrane transport"/>
    <property type="evidence" value="ECO:0007669"/>
    <property type="project" value="TreeGrafter"/>
</dbReference>
<evidence type="ECO:0000256" key="10">
    <source>
        <dbReference type="SAM" id="MobiDB-lite"/>
    </source>
</evidence>
<dbReference type="SFLD" id="SFLDF00027">
    <property type="entry name" value="p-type_atpase"/>
    <property type="match status" value="1"/>
</dbReference>
<dbReference type="PRINTS" id="PR00121">
    <property type="entry name" value="NAKATPASE"/>
</dbReference>
<feature type="signal peptide" evidence="12">
    <location>
        <begin position="1"/>
        <end position="18"/>
    </location>
</feature>
<keyword evidence="6" id="KW-1278">Translocase</keyword>
<sequence>MQFTNFFALLLIAGGTLCFIAYAIDQSDPTNLYLGVVLVGVVIITATFSHLQESKSAKIMEGFKSLIPKKCKCIRDGVIGIVDAVELVPGDVVNLGDGDQVPADIRIIAATDMKVDNSSLTGESEPQERDPKVPERSLDENGHPRPVPPIEASNLVFYTTIISAGSGRGVVVGTGDHTVMGQIAGLATETSSEATPIAKEIKKFIQLISAVAISLGLVFFIIGLALGTNVIKNVVFAIGIIVANVPEGLLATVTVSLALTAKRMHVKNVLVKNLEAVETLGSTTIIASDKTGTLTQNRMTVQHCWYNGQVFRTPAARNKPQLAAAFQMGAGNEKYCDPNDPTFKHLQMVATLCNNSSFITKDQYDDSKPPIDILTEQEKPDFNLLGLDCTGDASESGLIKSMQLLRDIEEFRRANPKIFEIKFNSMNKWALSIHKPEDASKPYPFLALKGAPERVLKMCKYIMVDGQEVPLDEEWERRYTEAYEGLGGMGERVLGFAFKNMKQCGFDFEFSSKPEPNFAVDDLTFAGLLALIDPPREGVPEAVTRCKHARIKVFMVTGDHPITAQAIAKQVGIIDQATWDAGQATVVKGDTIREWMEIKDPAARQAKWDEALSHKQIVWARVSPAHKLLIVENSQRLGEVVAVTGDGVNDAPALKKGDIGVAMGIAGKDVSKEAADMILMDDNFASIVNGVEEGRLIFDNLKKSIAYTLTSNIPEIAPFLCFITISIPLPLSTVLILCVDLGTDMIPAISLAYELKESDIMDRPPRNSATDRLVNRRLISFAYFQIGVMQALAGFFTYMVVLNDYGYAPRILMGNGLNWSDRSLMCTLNDNLRAEDCGYGCEEPKKEVDGTKTLYGQWKDDNDLEFCGQGCQIPFPGTSDPFVEFTDKGFRGFAFGTEAVCGRTCAWFNGLSDSDKSTLRAARNTDSELALILTDEDERLFQHYCDFGEGAAVEYGFPKRGAFDSNAKAPFKSFYWWNGEQQLWPNTKYQDNALAYAQSAYFISIIVVQWADLLIAKTRKLSVFEQGMKNGFMNFGIAFETVLGLLLSYVPPFNLVFGTRPIHILHWFTGVPWSILIFVYDEVRKFIMRSSPKGWMENFTYW</sequence>
<dbReference type="Gene3D" id="3.40.1110.10">
    <property type="entry name" value="Calcium-transporting ATPase, cytoplasmic domain N"/>
    <property type="match status" value="1"/>
</dbReference>
<name>A0A8S1IQ04_9CHLO</name>
<feature type="compositionally biased region" description="Basic and acidic residues" evidence="10">
    <location>
        <begin position="126"/>
        <end position="143"/>
    </location>
</feature>
<keyword evidence="5" id="KW-0067">ATP-binding</keyword>
<organism evidence="15 16">
    <name type="scientific">Ostreobium quekettii</name>
    <dbReference type="NCBI Taxonomy" id="121088"/>
    <lineage>
        <taxon>Eukaryota</taxon>
        <taxon>Viridiplantae</taxon>
        <taxon>Chlorophyta</taxon>
        <taxon>core chlorophytes</taxon>
        <taxon>Ulvophyceae</taxon>
        <taxon>TCBD clade</taxon>
        <taxon>Bryopsidales</taxon>
        <taxon>Ostreobineae</taxon>
        <taxon>Ostreobiaceae</taxon>
        <taxon>Ostreobium</taxon>
    </lineage>
</organism>
<keyword evidence="16" id="KW-1185">Reference proteome</keyword>
<evidence type="ECO:0000313" key="15">
    <source>
        <dbReference type="EMBL" id="CAD7697224.1"/>
    </source>
</evidence>
<dbReference type="FunFam" id="1.20.1110.10:FF:000095">
    <property type="entry name" value="Sodium/potassium-transporting ATPase subunit alpha-1"/>
    <property type="match status" value="1"/>
</dbReference>
<feature type="transmembrane region" description="Helical" evidence="11">
    <location>
        <begin position="234"/>
        <end position="259"/>
    </location>
</feature>
<keyword evidence="2" id="KW-1003">Cell membrane</keyword>
<dbReference type="InterPro" id="IPR001757">
    <property type="entry name" value="P_typ_ATPase"/>
</dbReference>
<evidence type="ECO:0000256" key="4">
    <source>
        <dbReference type="ARBA" id="ARBA00022741"/>
    </source>
</evidence>
<dbReference type="InterPro" id="IPR050510">
    <property type="entry name" value="Cation_transp_ATPase_P-type"/>
</dbReference>
<dbReference type="NCBIfam" id="TIGR01106">
    <property type="entry name" value="ATPase-IIC_X-K"/>
    <property type="match status" value="1"/>
</dbReference>
<keyword evidence="7 11" id="KW-1133">Transmembrane helix</keyword>
<keyword evidence="4" id="KW-0547">Nucleotide-binding</keyword>